<evidence type="ECO:0000313" key="1">
    <source>
        <dbReference type="EMBL" id="RSU16125.1"/>
    </source>
</evidence>
<dbReference type="AlphaFoldDB" id="A0A430B736"/>
<sequence length="241" mass="26619">MKKKMKQPAKMSRKTFLSLKRKGVVSLGIVAIFTLGFVLVNAANNRKSDLVTNDFTVSHLEGKLDETFEPGTETAVNKEIKKEVKVANTGNTNLFVRVMVLPEMVSKDGIQLPANIKKTTDTGTTAGQIELLNYNAAEWIDGGDDYYYYTKKIAPEKSSTSLFTGIKLDESVLTGQAKPSNPNEFYYEVYDGGSLKIAIKAETITTDGDNYQTAWNMKDETGAFKSTSLENVAKALDKEKE</sequence>
<name>A0A430B736_9ENTE</name>
<comment type="caution">
    <text evidence="1">The sequence shown here is derived from an EMBL/GenBank/DDBJ whole genome shotgun (WGS) entry which is preliminary data.</text>
</comment>
<dbReference type="RefSeq" id="WP_126792207.1">
    <property type="nucleotide sequence ID" value="NZ_CP060720.1"/>
</dbReference>
<accession>A0A430B736</accession>
<gene>
    <name evidence="1" type="ORF">CBF28_04010</name>
</gene>
<evidence type="ECO:0008006" key="3">
    <source>
        <dbReference type="Google" id="ProtNLM"/>
    </source>
</evidence>
<evidence type="ECO:0000313" key="2">
    <source>
        <dbReference type="Proteomes" id="UP000288028"/>
    </source>
</evidence>
<keyword evidence="2" id="KW-1185">Reference proteome</keyword>
<protein>
    <recommendedName>
        <fullName evidence="3">Alternate signal-mediated exported protein</fullName>
    </recommendedName>
</protein>
<dbReference type="Proteomes" id="UP000288028">
    <property type="component" value="Unassembled WGS sequence"/>
</dbReference>
<dbReference type="GeneID" id="95581377"/>
<dbReference type="EMBL" id="NGKB01000003">
    <property type="protein sequence ID" value="RSU16125.1"/>
    <property type="molecule type" value="Genomic_DNA"/>
</dbReference>
<reference evidence="1 2" key="1">
    <citation type="submission" date="2017-05" db="EMBL/GenBank/DDBJ databases">
        <title>Vagococcus spp. assemblies.</title>
        <authorList>
            <person name="Gulvik C.A."/>
        </authorList>
    </citation>
    <scope>NUCLEOTIDE SEQUENCE [LARGE SCALE GENOMIC DNA]</scope>
    <source>
        <strain evidence="1 2">SS1714</strain>
    </source>
</reference>
<organism evidence="1 2">
    <name type="scientific">Vagococcus carniphilus</name>
    <dbReference type="NCBI Taxonomy" id="218144"/>
    <lineage>
        <taxon>Bacteria</taxon>
        <taxon>Bacillati</taxon>
        <taxon>Bacillota</taxon>
        <taxon>Bacilli</taxon>
        <taxon>Lactobacillales</taxon>
        <taxon>Enterococcaceae</taxon>
        <taxon>Vagococcus</taxon>
    </lineage>
</organism>
<proteinExistence type="predicted"/>
<dbReference type="OrthoDB" id="2058406at2"/>